<dbReference type="AlphaFoldDB" id="A0A2G9TUU0"/>
<dbReference type="Pfam" id="PF15785">
    <property type="entry name" value="SMG1"/>
    <property type="match status" value="1"/>
</dbReference>
<feature type="region of interest" description="Disordered" evidence="1">
    <location>
        <begin position="118"/>
        <end position="154"/>
    </location>
</feature>
<gene>
    <name evidence="2" type="ORF">TELCIR_16681</name>
</gene>
<keyword evidence="3" id="KW-1185">Reference proteome</keyword>
<dbReference type="EMBL" id="KZ353016">
    <property type="protein sequence ID" value="PIO61783.1"/>
    <property type="molecule type" value="Genomic_DNA"/>
</dbReference>
<dbReference type="OrthoDB" id="5874877at2759"/>
<dbReference type="InterPro" id="IPR031559">
    <property type="entry name" value="SMG1"/>
</dbReference>
<evidence type="ECO:0000256" key="1">
    <source>
        <dbReference type="SAM" id="MobiDB-lite"/>
    </source>
</evidence>
<dbReference type="GO" id="GO:0000184">
    <property type="term" value="P:nuclear-transcribed mRNA catabolic process, nonsense-mediated decay"/>
    <property type="evidence" value="ECO:0007669"/>
    <property type="project" value="InterPro"/>
</dbReference>
<sequence>MGQFRLHSSSFGTDDFMLFMKFLLDRVVPSFQRNQSNDDEWLMDTIETLYAGRLRDDGTSKNETEKNLDVMEKWRRALAHVANYCIENRMKTPLGKPMDTFNKLGGELLRLAKEVISGTPTPSTTKAPSQSRVGVTSGRDKGAKDDEDSVDITEPRSITPAEEWWRVRCLLEFVEIFEKLMYYVNNGTMFPICNVSVVIRFGTSALADLEKKQLKAESGLAEGEAPPPVSGQSMATLCWMARAMAELGVEQAVHGLSAWTRRVYHTEMPFLAAIAEIAAAR</sequence>
<proteinExistence type="predicted"/>
<evidence type="ECO:0000313" key="2">
    <source>
        <dbReference type="EMBL" id="PIO61783.1"/>
    </source>
</evidence>
<dbReference type="GO" id="GO:0004674">
    <property type="term" value="F:protein serine/threonine kinase activity"/>
    <property type="evidence" value="ECO:0007669"/>
    <property type="project" value="InterPro"/>
</dbReference>
<evidence type="ECO:0000313" key="3">
    <source>
        <dbReference type="Proteomes" id="UP000230423"/>
    </source>
</evidence>
<dbReference type="Proteomes" id="UP000230423">
    <property type="component" value="Unassembled WGS sequence"/>
</dbReference>
<organism evidence="2 3">
    <name type="scientific">Teladorsagia circumcincta</name>
    <name type="common">Brown stomach worm</name>
    <name type="synonym">Ostertagia circumcincta</name>
    <dbReference type="NCBI Taxonomy" id="45464"/>
    <lineage>
        <taxon>Eukaryota</taxon>
        <taxon>Metazoa</taxon>
        <taxon>Ecdysozoa</taxon>
        <taxon>Nematoda</taxon>
        <taxon>Chromadorea</taxon>
        <taxon>Rhabditida</taxon>
        <taxon>Rhabditina</taxon>
        <taxon>Rhabditomorpha</taxon>
        <taxon>Strongyloidea</taxon>
        <taxon>Trichostrongylidae</taxon>
        <taxon>Teladorsagia</taxon>
    </lineage>
</organism>
<accession>A0A2G9TUU0</accession>
<protein>
    <submittedName>
        <fullName evidence="2">Uncharacterized protein</fullName>
    </submittedName>
</protein>
<name>A0A2G9TUU0_TELCI</name>
<reference evidence="2 3" key="1">
    <citation type="submission" date="2015-09" db="EMBL/GenBank/DDBJ databases">
        <title>Draft genome of the parasitic nematode Teladorsagia circumcincta isolate WARC Sus (inbred).</title>
        <authorList>
            <person name="Mitreva M."/>
        </authorList>
    </citation>
    <scope>NUCLEOTIDE SEQUENCE [LARGE SCALE GENOMIC DNA]</scope>
    <source>
        <strain evidence="2 3">S</strain>
    </source>
</reference>
<feature type="compositionally biased region" description="Polar residues" evidence="1">
    <location>
        <begin position="118"/>
        <end position="134"/>
    </location>
</feature>